<proteinExistence type="inferred from homology"/>
<reference evidence="2" key="1">
    <citation type="submission" date="2018-01" db="EMBL/GenBank/DDBJ databases">
        <authorList>
            <person name="Mao J.F."/>
        </authorList>
    </citation>
    <scope>NUCLEOTIDE SEQUENCE</scope>
    <source>
        <strain evidence="2">Huo1</strain>
        <tissue evidence="2">Leaf</tissue>
    </source>
</reference>
<evidence type="ECO:0000256" key="1">
    <source>
        <dbReference type="ARBA" id="ARBA00044504"/>
    </source>
</evidence>
<accession>A0A8X8WHA2</accession>
<sequence>MLGRAMTSALWGVIADRYGPKPVIIIGCATCMYEVQAYACETVSEQYQSLALSVVDHSYNRLRPSHLPIFTLSDSGANHGPRVGFSSSRNDFNSSVNKLPLHSHAVRDHAGHSVECRVSTEECPLGTSRLSSGPRPERSSKWCSHDSHVILQSLWSSRGRSFVSFY</sequence>
<dbReference type="SUPFAM" id="SSF103473">
    <property type="entry name" value="MFS general substrate transporter"/>
    <property type="match status" value="1"/>
</dbReference>
<keyword evidence="3" id="KW-1185">Reference proteome</keyword>
<dbReference type="AlphaFoldDB" id="A0A8X8WHA2"/>
<organism evidence="2">
    <name type="scientific">Salvia splendens</name>
    <name type="common">Scarlet sage</name>
    <dbReference type="NCBI Taxonomy" id="180675"/>
    <lineage>
        <taxon>Eukaryota</taxon>
        <taxon>Viridiplantae</taxon>
        <taxon>Streptophyta</taxon>
        <taxon>Embryophyta</taxon>
        <taxon>Tracheophyta</taxon>
        <taxon>Spermatophyta</taxon>
        <taxon>Magnoliopsida</taxon>
        <taxon>eudicotyledons</taxon>
        <taxon>Gunneridae</taxon>
        <taxon>Pentapetalae</taxon>
        <taxon>asterids</taxon>
        <taxon>lamiids</taxon>
        <taxon>Lamiales</taxon>
        <taxon>Lamiaceae</taxon>
        <taxon>Nepetoideae</taxon>
        <taxon>Mentheae</taxon>
        <taxon>Salviinae</taxon>
        <taxon>Salvia</taxon>
        <taxon>Salvia subgen. Calosphace</taxon>
        <taxon>core Calosphace</taxon>
    </lineage>
</organism>
<comment type="similarity">
    <text evidence="1">Belongs to the major facilitator superfamily. Phosphate:H(+) symporter (TC 2.A.1.9) family.</text>
</comment>
<gene>
    <name evidence="2" type="ORF">SASPL_145548</name>
</gene>
<protein>
    <submittedName>
        <fullName evidence="2">Uncharacterized protein</fullName>
    </submittedName>
</protein>
<comment type="caution">
    <text evidence="2">The sequence shown here is derived from an EMBL/GenBank/DDBJ whole genome shotgun (WGS) entry which is preliminary data.</text>
</comment>
<evidence type="ECO:0000313" key="2">
    <source>
        <dbReference type="EMBL" id="KAG6394957.1"/>
    </source>
</evidence>
<dbReference type="InterPro" id="IPR036259">
    <property type="entry name" value="MFS_trans_sf"/>
</dbReference>
<name>A0A8X8WHA2_SALSN</name>
<dbReference type="Proteomes" id="UP000298416">
    <property type="component" value="Unassembled WGS sequence"/>
</dbReference>
<dbReference type="EMBL" id="PNBA02000017">
    <property type="protein sequence ID" value="KAG6394957.1"/>
    <property type="molecule type" value="Genomic_DNA"/>
</dbReference>
<reference evidence="2" key="2">
    <citation type="submission" date="2020-08" db="EMBL/GenBank/DDBJ databases">
        <title>Plant Genome Project.</title>
        <authorList>
            <person name="Zhang R.-G."/>
        </authorList>
    </citation>
    <scope>NUCLEOTIDE SEQUENCE</scope>
    <source>
        <strain evidence="2">Huo1</strain>
        <tissue evidence="2">Leaf</tissue>
    </source>
</reference>
<evidence type="ECO:0000313" key="3">
    <source>
        <dbReference type="Proteomes" id="UP000298416"/>
    </source>
</evidence>